<sequence>MSNGGGGAAGPCGACKFLRRKCIRGCIFAPYFDSDQGTAHFAAVHRVFGASNASKLLLRIPPHRRLDAVITLCYEALARVRDPVYGCVAHIFTLQQQVVNLQAELAIIQARISTLQCSPLPPPQHPCLSSSNIGASSELAGNSSCLQTGIFDPSQSEETSPEMVSFCNSVDQEVEDIGDLQSLAREYVSSKIEEAIFHNLGPPHQQVMGPHPAIDDDAFSLPEIDLFHDDDDDVSHTSSDAEVPHPLPVSDAGGDTRRHSPPVLSLASVWKDRNEDTAYLTAWKRIQDKLTVHAAEPAAPITGNHSHFLCFKNNSNQFVSHVDQWQDIVMTFHGDADFKHLGLKKTIDKIKQVWTVGTKFYGIPESYIRTCVAACPVCSDESTGCAPRSKRRRFEYTESFDVAAKEVPVKLQQLAAKHKVVLCIRQKYIRYKPFMAEVKDYACHRAGEPASKKSRILKREPYTSKRCGCGFRIRAIVPISNYNEKDKTFVYEEEGTAVFKLYAVHSGHEPGPLDGNARIMHRMVGHKGDF</sequence>
<protein>
    <submittedName>
        <fullName evidence="4">LOB domain-containing protein 19</fullName>
    </submittedName>
</protein>
<evidence type="ECO:0000259" key="3">
    <source>
        <dbReference type="PROSITE" id="PS50891"/>
    </source>
</evidence>
<reference evidence="4" key="1">
    <citation type="submission" date="2020-06" db="EMBL/GenBank/DDBJ databases">
        <authorList>
            <person name="Li T."/>
            <person name="Hu X."/>
            <person name="Zhang T."/>
            <person name="Song X."/>
            <person name="Zhang H."/>
            <person name="Dai N."/>
            <person name="Sheng W."/>
            <person name="Hou X."/>
            <person name="Wei L."/>
        </authorList>
    </citation>
    <scope>NUCLEOTIDE SEQUENCE</scope>
    <source>
        <strain evidence="4">KEN8</strain>
        <tissue evidence="4">Leaf</tissue>
    </source>
</reference>
<evidence type="ECO:0000313" key="4">
    <source>
        <dbReference type="EMBL" id="KAL0397786.1"/>
    </source>
</evidence>
<dbReference type="Pfam" id="PF03195">
    <property type="entry name" value="LOB"/>
    <property type="match status" value="1"/>
</dbReference>
<dbReference type="PROSITE" id="PS50891">
    <property type="entry name" value="LOB"/>
    <property type="match status" value="1"/>
</dbReference>
<comment type="caution">
    <text evidence="4">The sequence shown here is derived from an EMBL/GenBank/DDBJ whole genome shotgun (WGS) entry which is preliminary data.</text>
</comment>
<accession>A0AAW2T1U6</accession>
<evidence type="ECO:0000256" key="1">
    <source>
        <dbReference type="ARBA" id="ARBA00005474"/>
    </source>
</evidence>
<gene>
    <name evidence="4" type="ORF">Scaly_0227000</name>
</gene>
<reference evidence="4" key="2">
    <citation type="journal article" date="2024" name="Plant">
        <title>Genomic evolution and insights into agronomic trait innovations of Sesamum species.</title>
        <authorList>
            <person name="Miao H."/>
            <person name="Wang L."/>
            <person name="Qu L."/>
            <person name="Liu H."/>
            <person name="Sun Y."/>
            <person name="Le M."/>
            <person name="Wang Q."/>
            <person name="Wei S."/>
            <person name="Zheng Y."/>
            <person name="Lin W."/>
            <person name="Duan Y."/>
            <person name="Cao H."/>
            <person name="Xiong S."/>
            <person name="Wang X."/>
            <person name="Wei L."/>
            <person name="Li C."/>
            <person name="Ma Q."/>
            <person name="Ju M."/>
            <person name="Zhao R."/>
            <person name="Li G."/>
            <person name="Mu C."/>
            <person name="Tian Q."/>
            <person name="Mei H."/>
            <person name="Zhang T."/>
            <person name="Gao T."/>
            <person name="Zhang H."/>
        </authorList>
    </citation>
    <scope>NUCLEOTIDE SEQUENCE</scope>
    <source>
        <strain evidence="4">KEN8</strain>
    </source>
</reference>
<feature type="domain" description="LOB" evidence="3">
    <location>
        <begin position="10"/>
        <end position="112"/>
    </location>
</feature>
<comment type="similarity">
    <text evidence="1">Belongs to the LOB domain-containing protein family.</text>
</comment>
<feature type="region of interest" description="Disordered" evidence="2">
    <location>
        <begin position="227"/>
        <end position="260"/>
    </location>
</feature>
<dbReference type="EMBL" id="JACGWM010000001">
    <property type="protein sequence ID" value="KAL0397786.1"/>
    <property type="molecule type" value="Genomic_DNA"/>
</dbReference>
<dbReference type="PANTHER" id="PTHR37745">
    <property type="entry name" value="EXPRESSED PROTEIN"/>
    <property type="match status" value="1"/>
</dbReference>
<proteinExistence type="inferred from homology"/>
<dbReference type="AlphaFoldDB" id="A0AAW2T1U6"/>
<organism evidence="4">
    <name type="scientific">Sesamum calycinum</name>
    <dbReference type="NCBI Taxonomy" id="2727403"/>
    <lineage>
        <taxon>Eukaryota</taxon>
        <taxon>Viridiplantae</taxon>
        <taxon>Streptophyta</taxon>
        <taxon>Embryophyta</taxon>
        <taxon>Tracheophyta</taxon>
        <taxon>Spermatophyta</taxon>
        <taxon>Magnoliopsida</taxon>
        <taxon>eudicotyledons</taxon>
        <taxon>Gunneridae</taxon>
        <taxon>Pentapetalae</taxon>
        <taxon>asterids</taxon>
        <taxon>lamiids</taxon>
        <taxon>Lamiales</taxon>
        <taxon>Pedaliaceae</taxon>
        <taxon>Sesamum</taxon>
    </lineage>
</organism>
<evidence type="ECO:0000256" key="2">
    <source>
        <dbReference type="SAM" id="MobiDB-lite"/>
    </source>
</evidence>
<name>A0AAW2T1U6_9LAMI</name>
<dbReference type="InterPro" id="IPR004883">
    <property type="entry name" value="LOB"/>
</dbReference>
<dbReference type="PANTHER" id="PTHR37745:SF1">
    <property type="entry name" value="EXPRESSED PROTEIN"/>
    <property type="match status" value="1"/>
</dbReference>